<accession>A0A8J8NLL6</accession>
<feature type="domain" description="GST C-terminal" evidence="2">
    <location>
        <begin position="80"/>
        <end position="208"/>
    </location>
</feature>
<evidence type="ECO:0008006" key="5">
    <source>
        <dbReference type="Google" id="ProtNLM"/>
    </source>
</evidence>
<dbReference type="PROSITE" id="PS50404">
    <property type="entry name" value="GST_NTER"/>
    <property type="match status" value="1"/>
</dbReference>
<dbReference type="InterPro" id="IPR004046">
    <property type="entry name" value="GST_C"/>
</dbReference>
<dbReference type="SFLD" id="SFLDG00363">
    <property type="entry name" value="AMPS_(cytGST):_Alpha-__Mu-__Pi"/>
    <property type="match status" value="1"/>
</dbReference>
<comment type="caution">
    <text evidence="3">The sequence shown here is derived from an EMBL/GenBank/DDBJ whole genome shotgun (WGS) entry which is preliminary data.</text>
</comment>
<dbReference type="OrthoDB" id="418591at2759"/>
<dbReference type="SUPFAM" id="SSF52833">
    <property type="entry name" value="Thioredoxin-like"/>
    <property type="match status" value="1"/>
</dbReference>
<feature type="domain" description="GST N-terminal" evidence="1">
    <location>
        <begin position="1"/>
        <end position="78"/>
    </location>
</feature>
<dbReference type="Gene3D" id="3.40.30.10">
    <property type="entry name" value="Glutaredoxin"/>
    <property type="match status" value="1"/>
</dbReference>
<dbReference type="Proteomes" id="UP000785679">
    <property type="component" value="Unassembled WGS sequence"/>
</dbReference>
<evidence type="ECO:0000313" key="4">
    <source>
        <dbReference type="Proteomes" id="UP000785679"/>
    </source>
</evidence>
<dbReference type="InterPro" id="IPR036249">
    <property type="entry name" value="Thioredoxin-like_sf"/>
</dbReference>
<dbReference type="PANTHER" id="PTHR11571">
    <property type="entry name" value="GLUTATHIONE S-TRANSFERASE"/>
    <property type="match status" value="1"/>
</dbReference>
<proteinExistence type="predicted"/>
<dbReference type="GO" id="GO:0004364">
    <property type="term" value="F:glutathione transferase activity"/>
    <property type="evidence" value="ECO:0007669"/>
    <property type="project" value="TreeGrafter"/>
</dbReference>
<dbReference type="SUPFAM" id="SSF47616">
    <property type="entry name" value="GST C-terminal domain-like"/>
    <property type="match status" value="1"/>
</dbReference>
<evidence type="ECO:0000259" key="1">
    <source>
        <dbReference type="PROSITE" id="PS50404"/>
    </source>
</evidence>
<dbReference type="CDD" id="cd03039">
    <property type="entry name" value="GST_N_Sigma_like"/>
    <property type="match status" value="1"/>
</dbReference>
<dbReference type="SFLD" id="SFLDG01205">
    <property type="entry name" value="AMPS.1"/>
    <property type="match status" value="1"/>
</dbReference>
<reference evidence="3" key="1">
    <citation type="submission" date="2019-06" db="EMBL/GenBank/DDBJ databases">
        <authorList>
            <person name="Zheng W."/>
        </authorList>
    </citation>
    <scope>NUCLEOTIDE SEQUENCE</scope>
    <source>
        <strain evidence="3">QDHG01</strain>
    </source>
</reference>
<dbReference type="InterPro" id="IPR010987">
    <property type="entry name" value="Glutathione-S-Trfase_C-like"/>
</dbReference>
<dbReference type="AlphaFoldDB" id="A0A8J8NLL6"/>
<dbReference type="Pfam" id="PF14497">
    <property type="entry name" value="GST_C_3"/>
    <property type="match status" value="1"/>
</dbReference>
<dbReference type="PROSITE" id="PS50405">
    <property type="entry name" value="GST_CTER"/>
    <property type="match status" value="1"/>
</dbReference>
<dbReference type="GO" id="GO:0006749">
    <property type="term" value="P:glutathione metabolic process"/>
    <property type="evidence" value="ECO:0007669"/>
    <property type="project" value="TreeGrafter"/>
</dbReference>
<dbReference type="InterPro" id="IPR050213">
    <property type="entry name" value="GST_superfamily"/>
</dbReference>
<dbReference type="CDD" id="cd03192">
    <property type="entry name" value="GST_C_Sigma_like"/>
    <property type="match status" value="1"/>
</dbReference>
<evidence type="ECO:0000259" key="2">
    <source>
        <dbReference type="PROSITE" id="PS50405"/>
    </source>
</evidence>
<evidence type="ECO:0000313" key="3">
    <source>
        <dbReference type="EMBL" id="TNV76406.1"/>
    </source>
</evidence>
<name>A0A8J8NLL6_HALGN</name>
<organism evidence="3 4">
    <name type="scientific">Halteria grandinella</name>
    <dbReference type="NCBI Taxonomy" id="5974"/>
    <lineage>
        <taxon>Eukaryota</taxon>
        <taxon>Sar</taxon>
        <taxon>Alveolata</taxon>
        <taxon>Ciliophora</taxon>
        <taxon>Intramacronucleata</taxon>
        <taxon>Spirotrichea</taxon>
        <taxon>Stichotrichia</taxon>
        <taxon>Sporadotrichida</taxon>
        <taxon>Halteriidae</taxon>
        <taxon>Halteria</taxon>
    </lineage>
</organism>
<dbReference type="EMBL" id="RRYP01013658">
    <property type="protein sequence ID" value="TNV76406.1"/>
    <property type="molecule type" value="Genomic_DNA"/>
</dbReference>
<keyword evidence="4" id="KW-1185">Reference proteome</keyword>
<dbReference type="Gene3D" id="1.20.1050.10">
    <property type="match status" value="1"/>
</dbReference>
<dbReference type="InterPro" id="IPR036282">
    <property type="entry name" value="Glutathione-S-Trfase_C_sf"/>
</dbReference>
<gene>
    <name evidence="3" type="ORF">FGO68_gene13384</name>
</gene>
<dbReference type="Pfam" id="PF02798">
    <property type="entry name" value="GST_N"/>
    <property type="match status" value="1"/>
</dbReference>
<dbReference type="InterPro" id="IPR040079">
    <property type="entry name" value="Glutathione_S-Trfase"/>
</dbReference>
<sequence>MKLYYFDIYGRAESIRILAAHAKLELTNEYITGEKLGEMKAAGLLEFGQVPMLEVDGKKLVQSWAILRYLGRQHGYYPSDAETAWKIDSTIDACEDYLNNYFKYQFEKDEEKKKALWENFTKFLPNWLAAIEKRLINNESQNYLVGSKATIADFALGLIGFNCLLNEANPSYADTLPFIEKHEVLKAYATHWKTELGDYLASRPQPRPF</sequence>
<dbReference type="InterPro" id="IPR004045">
    <property type="entry name" value="Glutathione_S-Trfase_N"/>
</dbReference>
<protein>
    <recommendedName>
        <fullName evidence="5">Glutathione S-transferase</fullName>
    </recommendedName>
</protein>
<dbReference type="SFLD" id="SFLDS00019">
    <property type="entry name" value="Glutathione_Transferase_(cytos"/>
    <property type="match status" value="1"/>
</dbReference>